<gene>
    <name evidence="2" type="ORF">BDFB_011626</name>
</gene>
<proteinExistence type="predicted"/>
<evidence type="ECO:0000313" key="3">
    <source>
        <dbReference type="Proteomes" id="UP000292052"/>
    </source>
</evidence>
<feature type="compositionally biased region" description="Pro residues" evidence="1">
    <location>
        <begin position="204"/>
        <end position="222"/>
    </location>
</feature>
<feature type="non-terminal residue" evidence="2">
    <location>
        <position position="1"/>
    </location>
</feature>
<accession>A0A482VEJ3</accession>
<reference evidence="2 3" key="1">
    <citation type="submission" date="2017-03" db="EMBL/GenBank/DDBJ databases">
        <title>Genome of the blue death feigning beetle - Asbolus verrucosus.</title>
        <authorList>
            <person name="Rider S.D."/>
        </authorList>
    </citation>
    <scope>NUCLEOTIDE SEQUENCE [LARGE SCALE GENOMIC DNA]</scope>
    <source>
        <strain evidence="2">Butters</strain>
        <tissue evidence="2">Head and leg muscle</tissue>
    </source>
</reference>
<name>A0A482VEJ3_ASBVE</name>
<sequence>KMFYWKKNSFGFCTAPSAFNSEPTELERQREMTSLRLKKVFGIAVDEEQRKPALDVEAILNCELPPVVKTIPPSPNFPIPGSCDVNMTQSKSSPVLENVSVNPVVSSKSPVAFIAPVLEQEQTTEVECEETDDKEDEVSVKPNMFYTPDEEERGTEENPPVGYEEIDSVDYVPPFNNPIYPNDSNFTSYASVIDEEGRYEGRNPSPPPDLEAGNPPYPGQQT</sequence>
<keyword evidence="3" id="KW-1185">Reference proteome</keyword>
<dbReference type="OrthoDB" id="6765887at2759"/>
<protein>
    <submittedName>
        <fullName evidence="2">Uncharacterized protein</fullName>
    </submittedName>
</protein>
<comment type="caution">
    <text evidence="2">The sequence shown here is derived from an EMBL/GenBank/DDBJ whole genome shotgun (WGS) entry which is preliminary data.</text>
</comment>
<evidence type="ECO:0000256" key="1">
    <source>
        <dbReference type="SAM" id="MobiDB-lite"/>
    </source>
</evidence>
<feature type="region of interest" description="Disordered" evidence="1">
    <location>
        <begin position="146"/>
        <end position="222"/>
    </location>
</feature>
<dbReference type="AlphaFoldDB" id="A0A482VEJ3"/>
<evidence type="ECO:0000313" key="2">
    <source>
        <dbReference type="EMBL" id="RZB66669.1"/>
    </source>
</evidence>
<dbReference type="EMBL" id="QDEB01109482">
    <property type="protein sequence ID" value="RZB66669.1"/>
    <property type="molecule type" value="Genomic_DNA"/>
</dbReference>
<dbReference type="Proteomes" id="UP000292052">
    <property type="component" value="Unassembled WGS sequence"/>
</dbReference>
<organism evidence="2 3">
    <name type="scientific">Asbolus verrucosus</name>
    <name type="common">Desert ironclad beetle</name>
    <dbReference type="NCBI Taxonomy" id="1661398"/>
    <lineage>
        <taxon>Eukaryota</taxon>
        <taxon>Metazoa</taxon>
        <taxon>Ecdysozoa</taxon>
        <taxon>Arthropoda</taxon>
        <taxon>Hexapoda</taxon>
        <taxon>Insecta</taxon>
        <taxon>Pterygota</taxon>
        <taxon>Neoptera</taxon>
        <taxon>Endopterygota</taxon>
        <taxon>Coleoptera</taxon>
        <taxon>Polyphaga</taxon>
        <taxon>Cucujiformia</taxon>
        <taxon>Tenebrionidae</taxon>
        <taxon>Pimeliinae</taxon>
        <taxon>Asbolus</taxon>
    </lineage>
</organism>